<dbReference type="Proteomes" id="UP000439903">
    <property type="component" value="Unassembled WGS sequence"/>
</dbReference>
<organism evidence="1 2">
    <name type="scientific">Gigaspora margarita</name>
    <dbReference type="NCBI Taxonomy" id="4874"/>
    <lineage>
        <taxon>Eukaryota</taxon>
        <taxon>Fungi</taxon>
        <taxon>Fungi incertae sedis</taxon>
        <taxon>Mucoromycota</taxon>
        <taxon>Glomeromycotina</taxon>
        <taxon>Glomeromycetes</taxon>
        <taxon>Diversisporales</taxon>
        <taxon>Gigasporaceae</taxon>
        <taxon>Gigaspora</taxon>
    </lineage>
</organism>
<comment type="caution">
    <text evidence="1">The sequence shown here is derived from an EMBL/GenBank/DDBJ whole genome shotgun (WGS) entry which is preliminary data.</text>
</comment>
<sequence length="434" mass="49831">MAGISNNKKGNERSSPCPTTQETIIKMWILLEGHISPRKLKADLSQVSDLEDFKDVLKEIQVLKNVEPDDIVFLNHDDRNTLIPPGTLLQPLADNTTDTKPLVARYPISDSSIVVNFRFLRNTCKCRIPHSSGAWYLLRKKVKELFDSLSTVKIIFIVTKNSNGQCNLEEKIEDEYSFMNLLTRTRPNESNERILDLKIQIKGKKAFGDWTLKEVGNEIYKNNFNSIDSMQKLNLEEFPELEPSFSSEEIEYFIQQLKDKAFAFNNKISTNKATVREYISIFMTIVVKHIRKYKDSTTELHVESELDGSRGYGNLDYEVIIQDVPVLINEAKKHDMEKGVAQNLVQVYTAAETLLGKRKREQVDSLPSMMFGIVTMGHVWRFIRWSGTLQDPRAEITPEIVCNCIGNNYQEANNVLSYIARLLQAQADILKKWQ</sequence>
<proteinExistence type="predicted"/>
<protein>
    <submittedName>
        <fullName evidence="1">Uncharacterized protein</fullName>
    </submittedName>
</protein>
<name>A0A8H4A9A6_GIGMA</name>
<evidence type="ECO:0000313" key="2">
    <source>
        <dbReference type="Proteomes" id="UP000439903"/>
    </source>
</evidence>
<keyword evidence="2" id="KW-1185">Reference proteome</keyword>
<dbReference type="OrthoDB" id="2367745at2759"/>
<reference evidence="1 2" key="1">
    <citation type="journal article" date="2019" name="Environ. Microbiol.">
        <title>At the nexus of three kingdoms: the genome of the mycorrhizal fungus Gigaspora margarita provides insights into plant, endobacterial and fungal interactions.</title>
        <authorList>
            <person name="Venice F."/>
            <person name="Ghignone S."/>
            <person name="Salvioli di Fossalunga A."/>
            <person name="Amselem J."/>
            <person name="Novero M."/>
            <person name="Xianan X."/>
            <person name="Sedzielewska Toro K."/>
            <person name="Morin E."/>
            <person name="Lipzen A."/>
            <person name="Grigoriev I.V."/>
            <person name="Henrissat B."/>
            <person name="Martin F.M."/>
            <person name="Bonfante P."/>
        </authorList>
    </citation>
    <scope>NUCLEOTIDE SEQUENCE [LARGE SCALE GENOMIC DNA]</scope>
    <source>
        <strain evidence="1 2">BEG34</strain>
    </source>
</reference>
<dbReference type="AlphaFoldDB" id="A0A8H4A9A6"/>
<evidence type="ECO:0000313" key="1">
    <source>
        <dbReference type="EMBL" id="KAF0466808.1"/>
    </source>
</evidence>
<dbReference type="EMBL" id="WTPW01000960">
    <property type="protein sequence ID" value="KAF0466808.1"/>
    <property type="molecule type" value="Genomic_DNA"/>
</dbReference>
<gene>
    <name evidence="1" type="ORF">F8M41_026096</name>
</gene>
<accession>A0A8H4A9A6</accession>